<dbReference type="AlphaFoldDB" id="A0A9N9IYF0"/>
<dbReference type="FunFam" id="3.40.50.1000:FF:000055">
    <property type="entry name" value="Haloacid dehalogenase-like hydrolase family protein"/>
    <property type="match status" value="1"/>
</dbReference>
<dbReference type="Proteomes" id="UP000789759">
    <property type="component" value="Unassembled WGS sequence"/>
</dbReference>
<dbReference type="InterPro" id="IPR036412">
    <property type="entry name" value="HAD-like_sf"/>
</dbReference>
<dbReference type="InterPro" id="IPR023198">
    <property type="entry name" value="PGP-like_dom2"/>
</dbReference>
<comment type="caution">
    <text evidence="6">The sequence shown here is derived from an EMBL/GenBank/DDBJ whole genome shotgun (WGS) entry which is preliminary data.</text>
</comment>
<dbReference type="PANTHER" id="PTHR18901">
    <property type="entry name" value="2-DEOXYGLUCOSE-6-PHOSPHATE PHOSPHATASE 2"/>
    <property type="match status" value="1"/>
</dbReference>
<comment type="cofactor">
    <cofactor evidence="1">
        <name>Mg(2+)</name>
        <dbReference type="ChEBI" id="CHEBI:18420"/>
    </cofactor>
</comment>
<sequence>INLLAEILARYGKTYTWELKSRLMGLPQHEACVAFVNETGIDLTAEEYLKERNEKLNKLSPYVKPMPGVMRLIKHLKAHNIPMAVGVATSSYRDSFEVKTTNNQELFSMFDSITCGDDPDVKCGKPAPDIFLVASKKIGNPPVEQCLVFEDAINGIQAAKNAEMNVVWVAHPELAAIYPGNNGADEKIFSLENFNPAKYGLPPFDGSGLFRRNTVVTPKRDEDFGDYATVISSEDDPKRLKEYITKLYKSLKEKSKGLKSSYAKLDLLNNEISQEKLRLVDIEDENKSLRDQMQEMADQLASKDELFSQWQAKLVEQTQRERDVLIEEMDEERAQFKERINQLEDALNLANVEITRLTIEMTDLTNSQKKRRMSTTSTTDENRSSLDILFNGKKSKEDDRYELTKQILEITQRRISLQTELTLLEDQYDDLKIQSNQLSKENQLLRQENDTLKQQIGKKMFMRSLEDVNLNE</sequence>
<dbReference type="Pfam" id="PF13419">
    <property type="entry name" value="HAD_2"/>
    <property type="match status" value="1"/>
</dbReference>
<keyword evidence="7" id="KW-1185">Reference proteome</keyword>
<feature type="coiled-coil region" evidence="5">
    <location>
        <begin position="265"/>
        <end position="360"/>
    </location>
</feature>
<feature type="coiled-coil region" evidence="5">
    <location>
        <begin position="414"/>
        <end position="455"/>
    </location>
</feature>
<dbReference type="GO" id="GO:0046872">
    <property type="term" value="F:metal ion binding"/>
    <property type="evidence" value="ECO:0007669"/>
    <property type="project" value="UniProtKB-KW"/>
</dbReference>
<accession>A0A9N9IYF0</accession>
<reference evidence="6" key="1">
    <citation type="submission" date="2021-06" db="EMBL/GenBank/DDBJ databases">
        <authorList>
            <person name="Kallberg Y."/>
            <person name="Tangrot J."/>
            <person name="Rosling A."/>
        </authorList>
    </citation>
    <scope>NUCLEOTIDE SEQUENCE</scope>
    <source>
        <strain evidence="6">FL966</strain>
    </source>
</reference>
<dbReference type="NCBIfam" id="TIGR01509">
    <property type="entry name" value="HAD-SF-IA-v3"/>
    <property type="match status" value="1"/>
</dbReference>
<gene>
    <name evidence="6" type="ORF">CPELLU_LOCUS14963</name>
</gene>
<organism evidence="6 7">
    <name type="scientific">Cetraspora pellucida</name>
    <dbReference type="NCBI Taxonomy" id="1433469"/>
    <lineage>
        <taxon>Eukaryota</taxon>
        <taxon>Fungi</taxon>
        <taxon>Fungi incertae sedis</taxon>
        <taxon>Mucoromycota</taxon>
        <taxon>Glomeromycotina</taxon>
        <taxon>Glomeromycetes</taxon>
        <taxon>Diversisporales</taxon>
        <taxon>Gigasporaceae</taxon>
        <taxon>Cetraspora</taxon>
    </lineage>
</organism>
<dbReference type="InterPro" id="IPR041492">
    <property type="entry name" value="HAD_2"/>
</dbReference>
<evidence type="ECO:0000256" key="4">
    <source>
        <dbReference type="ARBA" id="ARBA00022842"/>
    </source>
</evidence>
<dbReference type="FunFam" id="1.10.150.240:FF:000001">
    <property type="entry name" value="Haloacid dehalogenase-like hydrolase domain"/>
    <property type="match status" value="1"/>
</dbReference>
<evidence type="ECO:0000313" key="7">
    <source>
        <dbReference type="Proteomes" id="UP000789759"/>
    </source>
</evidence>
<feature type="non-terminal residue" evidence="6">
    <location>
        <position position="1"/>
    </location>
</feature>
<keyword evidence="5" id="KW-0175">Coiled coil</keyword>
<dbReference type="InterPro" id="IPR023214">
    <property type="entry name" value="HAD_sf"/>
</dbReference>
<keyword evidence="2" id="KW-0479">Metal-binding</keyword>
<protein>
    <submittedName>
        <fullName evidence="6">4531_t:CDS:1</fullName>
    </submittedName>
</protein>
<evidence type="ECO:0000256" key="2">
    <source>
        <dbReference type="ARBA" id="ARBA00022723"/>
    </source>
</evidence>
<dbReference type="PANTHER" id="PTHR18901:SF38">
    <property type="entry name" value="PSEUDOURIDINE-5'-PHOSPHATASE"/>
    <property type="match status" value="1"/>
</dbReference>
<dbReference type="InterPro" id="IPR006439">
    <property type="entry name" value="HAD-SF_hydro_IA"/>
</dbReference>
<name>A0A9N9IYF0_9GLOM</name>
<dbReference type="Gene3D" id="3.40.50.1000">
    <property type="entry name" value="HAD superfamily/HAD-like"/>
    <property type="match status" value="1"/>
</dbReference>
<evidence type="ECO:0000256" key="5">
    <source>
        <dbReference type="SAM" id="Coils"/>
    </source>
</evidence>
<dbReference type="SUPFAM" id="SSF56784">
    <property type="entry name" value="HAD-like"/>
    <property type="match status" value="1"/>
</dbReference>
<evidence type="ECO:0000256" key="1">
    <source>
        <dbReference type="ARBA" id="ARBA00001946"/>
    </source>
</evidence>
<evidence type="ECO:0000256" key="3">
    <source>
        <dbReference type="ARBA" id="ARBA00022801"/>
    </source>
</evidence>
<dbReference type="GO" id="GO:0016791">
    <property type="term" value="F:phosphatase activity"/>
    <property type="evidence" value="ECO:0007669"/>
    <property type="project" value="TreeGrafter"/>
</dbReference>
<dbReference type="Gene3D" id="1.10.150.240">
    <property type="entry name" value="Putative phosphatase, domain 2"/>
    <property type="match status" value="1"/>
</dbReference>
<dbReference type="EMBL" id="CAJVQA010018656">
    <property type="protein sequence ID" value="CAG8755261.1"/>
    <property type="molecule type" value="Genomic_DNA"/>
</dbReference>
<keyword evidence="4" id="KW-0460">Magnesium</keyword>
<evidence type="ECO:0000313" key="6">
    <source>
        <dbReference type="EMBL" id="CAG8755261.1"/>
    </source>
</evidence>
<dbReference type="OrthoDB" id="2398825at2759"/>
<keyword evidence="3" id="KW-0378">Hydrolase</keyword>
<proteinExistence type="predicted"/>